<dbReference type="OrthoDB" id="24084at10239"/>
<reference evidence="3 4" key="1">
    <citation type="submission" date="2017-06" db="EMBL/GenBank/DDBJ databases">
        <authorList>
            <person name="Farren J.M."/>
            <person name="Feneis A.M."/>
            <person name="Firkus N.C."/>
            <person name="Flanders A.H."/>
            <person name="Ford M.A."/>
            <person name="Greenwaldt M.E."/>
            <person name="Htoo L.P."/>
            <person name="Johnson E.S."/>
            <person name="Kubacki D.C."/>
            <person name="Lee D.S."/>
            <person name="Revie H.B."/>
            <person name="Rossin C."/>
            <person name="Schommer E.M."/>
            <person name="Schroeder K.A."/>
            <person name="Struss M.J."/>
            <person name="Tarras A.R."/>
            <person name="Troje M.P."/>
            <person name="Urick M.N."/>
            <person name="Williams B.R."/>
            <person name="Witt A.Y."/>
            <person name="Bonilla J.A."/>
            <person name="Klyczek K."/>
            <person name="Garlena R.A."/>
            <person name="Russell D.A."/>
            <person name="Pope W.H."/>
            <person name="Jacobs-Sera D."/>
            <person name="Hendrix R.W."/>
            <person name="Hatfull G.F."/>
        </authorList>
    </citation>
    <scope>NUCLEOTIDE SEQUENCE [LARGE SCALE GENOMIC DNA]</scope>
</reference>
<keyword evidence="1" id="KW-0175">Coiled coil</keyword>
<name>A0A222ZL27_9CAUD</name>
<protein>
    <submittedName>
        <fullName evidence="3">Uncharacterized protein</fullName>
    </submittedName>
</protein>
<dbReference type="EMBL" id="MF324907">
    <property type="protein sequence ID" value="ASR84740.1"/>
    <property type="molecule type" value="Genomic_DNA"/>
</dbReference>
<dbReference type="Proteomes" id="UP000222087">
    <property type="component" value="Segment"/>
</dbReference>
<keyword evidence="4" id="KW-1185">Reference proteome</keyword>
<proteinExistence type="predicted"/>
<evidence type="ECO:0000256" key="1">
    <source>
        <dbReference type="SAM" id="Coils"/>
    </source>
</evidence>
<gene>
    <name evidence="3" type="primary">67</name>
    <name evidence="3" type="ORF">SEA_BEANS_67</name>
</gene>
<sequence length="125" mass="13565">MSDATLQAVHDAVAAHVADESGGTDWLTEWVCIAVAVPQDDYEQCSMADYTGAVWILGTHIDKAGKELDDLLKKREDAKATLDLLDRQIVQKGDEIGDFKDARDLLMNPPAEPVEDDTPEPDAGA</sequence>
<feature type="compositionally biased region" description="Acidic residues" evidence="2">
    <location>
        <begin position="113"/>
        <end position="125"/>
    </location>
</feature>
<dbReference type="GeneID" id="40086087"/>
<evidence type="ECO:0000313" key="4">
    <source>
        <dbReference type="Proteomes" id="UP000222087"/>
    </source>
</evidence>
<dbReference type="KEGG" id="vg:40086087"/>
<accession>A0A222ZL27</accession>
<feature type="region of interest" description="Disordered" evidence="2">
    <location>
        <begin position="100"/>
        <end position="125"/>
    </location>
</feature>
<evidence type="ECO:0000313" key="3">
    <source>
        <dbReference type="EMBL" id="ASR84740.1"/>
    </source>
</evidence>
<evidence type="ECO:0000256" key="2">
    <source>
        <dbReference type="SAM" id="MobiDB-lite"/>
    </source>
</evidence>
<dbReference type="RefSeq" id="YP_009610008.1">
    <property type="nucleotide sequence ID" value="NC_041999.1"/>
</dbReference>
<feature type="coiled-coil region" evidence="1">
    <location>
        <begin position="61"/>
        <end position="88"/>
    </location>
</feature>
<organism evidence="3 4">
    <name type="scientific">Arthrobacter phage Beans</name>
    <dbReference type="NCBI Taxonomy" id="2015815"/>
    <lineage>
        <taxon>Viruses</taxon>
        <taxon>Duplodnaviria</taxon>
        <taxon>Heunggongvirae</taxon>
        <taxon>Uroviricota</taxon>
        <taxon>Caudoviricetes</taxon>
        <taxon>Berryhillviridae</taxon>
        <taxon>Jawnskivirus</taxon>
        <taxon>Jawnskivirus beans</taxon>
        <taxon>Marthavirus beans</taxon>
    </lineage>
</organism>